<comment type="subunit">
    <text evidence="8">Component of the NDC80 complex.</text>
</comment>
<keyword evidence="3 8" id="KW-0132">Cell division</keyword>
<evidence type="ECO:0000256" key="6">
    <source>
        <dbReference type="ARBA" id="ARBA00023306"/>
    </source>
</evidence>
<feature type="region of interest" description="Disordered" evidence="10">
    <location>
        <begin position="1"/>
        <end position="62"/>
    </location>
</feature>
<dbReference type="GO" id="GO:0005634">
    <property type="term" value="C:nucleus"/>
    <property type="evidence" value="ECO:0007669"/>
    <property type="project" value="UniProtKB-SubCell"/>
</dbReference>
<evidence type="ECO:0000256" key="2">
    <source>
        <dbReference type="ARBA" id="ARBA00022454"/>
    </source>
</evidence>
<accession>A0A8B9AJ39</accession>
<comment type="function">
    <text evidence="8">Acts as a component of the essential kinetochore-associated NDC80 complex, which is required for chromosome segregation and spindle checkpoint activity.</text>
</comment>
<evidence type="ECO:0000256" key="8">
    <source>
        <dbReference type="RuleBase" id="RU368072"/>
    </source>
</evidence>
<evidence type="ECO:0000256" key="10">
    <source>
        <dbReference type="SAM" id="MobiDB-lite"/>
    </source>
</evidence>
<name>A0A8B9AJ39_PHODC</name>
<keyword evidence="6 8" id="KW-0131">Cell cycle</keyword>
<feature type="compositionally biased region" description="Low complexity" evidence="10">
    <location>
        <begin position="44"/>
        <end position="60"/>
    </location>
</feature>
<comment type="subcellular location">
    <subcellularLocation>
        <location evidence="8">Chromosome</location>
        <location evidence="8">Centromere</location>
        <location evidence="8">Kinetochore</location>
    </subcellularLocation>
    <subcellularLocation>
        <location evidence="8">Nucleus</location>
    </subcellularLocation>
</comment>
<evidence type="ECO:0000256" key="4">
    <source>
        <dbReference type="ARBA" id="ARBA00022776"/>
    </source>
</evidence>
<feature type="domain" description="Kinetochore protein Ndc80 CH" evidence="11">
    <location>
        <begin position="61"/>
        <end position="165"/>
    </location>
</feature>
<sequence>MQRGGRRRLPKASITGFPERAAPFDVGRPFDIGGGRDSDASLCSSRPSSAGGRPSSAASALLTDRSSQSAALRSVNAYLSSLSAPTSLRPPLPSGREITDAFRFVLARLDWPLADLDDDLPALLRHLHCPVKLNRSALKAPGTPHAWPPLLSVLYWLVQLARVSDHRAPSTDTTATNDFLLYVARSYSLFIGGDDDAVADLDDEYLRKAQHQAANATAAVEALEKQANGLEAKLRALTSGPSRREALERERAVLVEDVKKFQAVVDTWGGKVAAMESALGDWEKELEAKEKEIRRTCEENEELQKRINAQTVNVRDAERMKRELQAVERDIAEAESGRNVLEEKAWELEAAVGRKLNELEVLSEQCNQAIRKLKLGNDFQFALNARGSSPAEVLGTNYKTILKPALSALAEDTKKASVSKLEESINLQKQSRENAKMLEEKRDRLAALQFKIDDAESRLRLLKNEMEDYASKCAAEVGKMKEEFMAKEDQLCIVEKEAEEFLKNSERKLEDAVRESDEEVQMCARELLTLIDAVSEYKEYMESTISGMKTDLSEVADSVSSLLTKLVISGYQLQPLWSEKSMLHQTKMRS</sequence>
<keyword evidence="7 8" id="KW-0137">Centromere</keyword>
<organism evidence="12 13">
    <name type="scientific">Phoenix dactylifera</name>
    <name type="common">Date palm</name>
    <dbReference type="NCBI Taxonomy" id="42345"/>
    <lineage>
        <taxon>Eukaryota</taxon>
        <taxon>Viridiplantae</taxon>
        <taxon>Streptophyta</taxon>
        <taxon>Embryophyta</taxon>
        <taxon>Tracheophyta</taxon>
        <taxon>Spermatophyta</taxon>
        <taxon>Magnoliopsida</taxon>
        <taxon>Liliopsida</taxon>
        <taxon>Arecaceae</taxon>
        <taxon>Coryphoideae</taxon>
        <taxon>Phoeniceae</taxon>
        <taxon>Phoenix</taxon>
    </lineage>
</organism>
<keyword evidence="12" id="KW-1185">Reference proteome</keyword>
<proteinExistence type="inferred from homology"/>
<dbReference type="GO" id="GO:0051315">
    <property type="term" value="P:attachment of mitotic spindle microtubules to kinetochore"/>
    <property type="evidence" value="ECO:0007669"/>
    <property type="project" value="UniProtKB-UniRule"/>
</dbReference>
<dbReference type="KEGG" id="pda:103723562"/>
<dbReference type="RefSeq" id="XP_038983294.1">
    <property type="nucleotide sequence ID" value="XM_039127366.1"/>
</dbReference>
<keyword evidence="8" id="KW-0995">Kinetochore</keyword>
<dbReference type="GO" id="GO:0031262">
    <property type="term" value="C:Ndc80 complex"/>
    <property type="evidence" value="ECO:0007669"/>
    <property type="project" value="UniProtKB-UniRule"/>
</dbReference>
<dbReference type="GeneID" id="103723562"/>
<keyword evidence="2 8" id="KW-0158">Chromosome</keyword>
<protein>
    <recommendedName>
        <fullName evidence="8">Kinetochore protein NDC80</fullName>
    </recommendedName>
</protein>
<reference evidence="12" key="1">
    <citation type="journal article" date="2019" name="Nat. Commun.">
        <title>Genome-wide association mapping of date palm fruit traits.</title>
        <authorList>
            <person name="Hazzouri K.M."/>
            <person name="Gros-Balthazard M."/>
            <person name="Flowers J.M."/>
            <person name="Copetti D."/>
            <person name="Lemansour A."/>
            <person name="Lebrun M."/>
            <person name="Masmoudi K."/>
            <person name="Ferrand S."/>
            <person name="Dhar M.I."/>
            <person name="Fresquez Z.A."/>
            <person name="Rosas U."/>
            <person name="Zhang J."/>
            <person name="Talag J."/>
            <person name="Lee S."/>
            <person name="Kudrna D."/>
            <person name="Powell R.F."/>
            <person name="Leitch I.J."/>
            <person name="Krueger R.R."/>
            <person name="Wing R.A."/>
            <person name="Amiri K.M.A."/>
            <person name="Purugganan M.D."/>
        </authorList>
    </citation>
    <scope>NUCLEOTIDE SEQUENCE [LARGE SCALE GENOMIC DNA]</scope>
    <source>
        <strain evidence="12">cv. Khalas</strain>
    </source>
</reference>
<dbReference type="Gene3D" id="1.10.418.30">
    <property type="entry name" value="Ncd80 complex, Ncd80 subunit"/>
    <property type="match status" value="1"/>
</dbReference>
<dbReference type="Pfam" id="PF03801">
    <property type="entry name" value="Ndc80_HEC"/>
    <property type="match status" value="1"/>
</dbReference>
<feature type="coiled-coil region" evidence="9">
    <location>
        <begin position="206"/>
        <end position="351"/>
    </location>
</feature>
<evidence type="ECO:0000256" key="3">
    <source>
        <dbReference type="ARBA" id="ARBA00022618"/>
    </source>
</evidence>
<feature type="coiled-coil region" evidence="9">
    <location>
        <begin position="421"/>
        <end position="522"/>
    </location>
</feature>
<dbReference type="PANTHER" id="PTHR46681">
    <property type="entry name" value="KINETOCHORE PROTEIN NDC80 HOMOLOG"/>
    <property type="match status" value="1"/>
</dbReference>
<evidence type="ECO:0000256" key="7">
    <source>
        <dbReference type="ARBA" id="ARBA00023328"/>
    </source>
</evidence>
<evidence type="ECO:0000313" key="13">
    <source>
        <dbReference type="RefSeq" id="XP_038983294.1"/>
    </source>
</evidence>
<dbReference type="Proteomes" id="UP000228380">
    <property type="component" value="Chromosome 6"/>
</dbReference>
<evidence type="ECO:0000313" key="12">
    <source>
        <dbReference type="Proteomes" id="UP000228380"/>
    </source>
</evidence>
<dbReference type="PANTHER" id="PTHR46681:SF1">
    <property type="entry name" value="KINETOCHORE PROTEIN NDC80 HOMOLOG"/>
    <property type="match status" value="1"/>
</dbReference>
<evidence type="ECO:0000259" key="11">
    <source>
        <dbReference type="Pfam" id="PF03801"/>
    </source>
</evidence>
<keyword evidence="8" id="KW-0539">Nucleus</keyword>
<reference evidence="13" key="2">
    <citation type="submission" date="2025-08" db="UniProtKB">
        <authorList>
            <consortium name="RefSeq"/>
        </authorList>
    </citation>
    <scope>IDENTIFICATION</scope>
    <source>
        <tissue evidence="13">Young leaves</tissue>
    </source>
</reference>
<evidence type="ECO:0000256" key="5">
    <source>
        <dbReference type="ARBA" id="ARBA00023054"/>
    </source>
</evidence>
<gene>
    <name evidence="13" type="primary">LOC103723562</name>
</gene>
<dbReference type="AlphaFoldDB" id="A0A8B9AJ39"/>
<dbReference type="GO" id="GO:0051301">
    <property type="term" value="P:cell division"/>
    <property type="evidence" value="ECO:0007669"/>
    <property type="project" value="UniProtKB-UniRule"/>
</dbReference>
<comment type="similarity">
    <text evidence="1 8">Belongs to the NDC80/HEC1 family.</text>
</comment>
<keyword evidence="4 8" id="KW-0498">Mitosis</keyword>
<keyword evidence="5 9" id="KW-0175">Coiled coil</keyword>
<dbReference type="InterPro" id="IPR055307">
    <property type="entry name" value="NDC80_plants"/>
</dbReference>
<feature type="compositionally biased region" description="Basic residues" evidence="10">
    <location>
        <begin position="1"/>
        <end position="10"/>
    </location>
</feature>
<evidence type="ECO:0000256" key="1">
    <source>
        <dbReference type="ARBA" id="ARBA00007050"/>
    </source>
</evidence>
<dbReference type="InterPro" id="IPR038273">
    <property type="entry name" value="Ndc80_sf"/>
</dbReference>
<evidence type="ECO:0000256" key="9">
    <source>
        <dbReference type="SAM" id="Coils"/>
    </source>
</evidence>
<dbReference type="OrthoDB" id="7459479at2759"/>
<dbReference type="InterPro" id="IPR055260">
    <property type="entry name" value="Ndc80_CH"/>
</dbReference>